<keyword evidence="5" id="KW-1185">Reference proteome</keyword>
<dbReference type="AlphaFoldDB" id="A0A4D9DJ46"/>
<evidence type="ECO:0000313" key="4">
    <source>
        <dbReference type="EMBL" id="TFJ97274.1"/>
    </source>
</evidence>
<name>A0A4D9DJ46_9SAUR</name>
<feature type="compositionally biased region" description="Polar residues" evidence="1">
    <location>
        <begin position="276"/>
        <end position="287"/>
    </location>
</feature>
<keyword evidence="2" id="KW-0472">Membrane</keyword>
<organism evidence="4 5">
    <name type="scientific">Platysternon megacephalum</name>
    <name type="common">big-headed turtle</name>
    <dbReference type="NCBI Taxonomy" id="55544"/>
    <lineage>
        <taxon>Eukaryota</taxon>
        <taxon>Metazoa</taxon>
        <taxon>Chordata</taxon>
        <taxon>Craniata</taxon>
        <taxon>Vertebrata</taxon>
        <taxon>Euteleostomi</taxon>
        <taxon>Archelosauria</taxon>
        <taxon>Testudinata</taxon>
        <taxon>Testudines</taxon>
        <taxon>Cryptodira</taxon>
        <taxon>Durocryptodira</taxon>
        <taxon>Testudinoidea</taxon>
        <taxon>Platysternidae</taxon>
        <taxon>Platysternon</taxon>
    </lineage>
</organism>
<evidence type="ECO:0000313" key="5">
    <source>
        <dbReference type="Proteomes" id="UP000297703"/>
    </source>
</evidence>
<gene>
    <name evidence="4" type="ORF">DR999_PMT20915</name>
</gene>
<dbReference type="SUPFAM" id="SSF48726">
    <property type="entry name" value="Immunoglobulin"/>
    <property type="match status" value="1"/>
</dbReference>
<evidence type="ECO:0000256" key="2">
    <source>
        <dbReference type="SAM" id="Phobius"/>
    </source>
</evidence>
<protein>
    <submittedName>
        <fullName evidence="4">Cathepsin K</fullName>
    </submittedName>
</protein>
<feature type="transmembrane region" description="Helical" evidence="2">
    <location>
        <begin position="194"/>
        <end position="215"/>
    </location>
</feature>
<dbReference type="OrthoDB" id="10428573at2759"/>
<proteinExistence type="predicted"/>
<evidence type="ECO:0000256" key="1">
    <source>
        <dbReference type="SAM" id="MobiDB-lite"/>
    </source>
</evidence>
<dbReference type="InterPro" id="IPR036179">
    <property type="entry name" value="Ig-like_dom_sf"/>
</dbReference>
<accession>A0A4D9DJ46</accession>
<evidence type="ECO:0000259" key="3">
    <source>
        <dbReference type="PROSITE" id="PS50835"/>
    </source>
</evidence>
<dbReference type="Proteomes" id="UP000297703">
    <property type="component" value="Unassembled WGS sequence"/>
</dbReference>
<feature type="compositionally biased region" description="Basic and acidic residues" evidence="1">
    <location>
        <begin position="309"/>
        <end position="318"/>
    </location>
</feature>
<reference evidence="4 5" key="1">
    <citation type="submission" date="2019-04" db="EMBL/GenBank/DDBJ databases">
        <title>Draft genome of the big-headed turtle Platysternon megacephalum.</title>
        <authorList>
            <person name="Gong S."/>
        </authorList>
    </citation>
    <scope>NUCLEOTIDE SEQUENCE [LARGE SCALE GENOMIC DNA]</scope>
    <source>
        <strain evidence="4">DO16091913</strain>
        <tissue evidence="4">Muscle</tissue>
    </source>
</reference>
<keyword evidence="2" id="KW-0812">Transmembrane</keyword>
<reference evidence="4 5" key="2">
    <citation type="submission" date="2019-04" db="EMBL/GenBank/DDBJ databases">
        <title>The genome sequence of big-headed turtle.</title>
        <authorList>
            <person name="Gong S."/>
        </authorList>
    </citation>
    <scope>NUCLEOTIDE SEQUENCE [LARGE SCALE GENOMIC DNA]</scope>
    <source>
        <strain evidence="4">DO16091913</strain>
        <tissue evidence="4">Muscle</tissue>
    </source>
</reference>
<keyword evidence="2" id="KW-1133">Transmembrane helix</keyword>
<dbReference type="PROSITE" id="PS50835">
    <property type="entry name" value="IG_LIKE"/>
    <property type="match status" value="1"/>
</dbReference>
<feature type="domain" description="Ig-like" evidence="3">
    <location>
        <begin position="82"/>
        <end position="162"/>
    </location>
</feature>
<feature type="region of interest" description="Disordered" evidence="1">
    <location>
        <begin position="276"/>
        <end position="318"/>
    </location>
</feature>
<comment type="caution">
    <text evidence="4">The sequence shown here is derived from an EMBL/GenBank/DDBJ whole genome shotgun (WGS) entry which is preliminary data.</text>
</comment>
<sequence>MCSAPRGSGAMGFVFYEQRSGSWERLGSQRKGTWRISTENSELSRTFTCSYRIQSSPPRQPHSQSLQSNAVTLVLTDPPPQPVLSVVPPSGAVSEGLPLLITCTAPGDTSERRFHFYKDGAEIAPGDTGSEISTTGPGTSSVNFSVLSIPRAGPSNTGEFSCGYEVNMSGRWIPSPRSRAVNVSMTAWSLPVPLVAGCGGAATALALLLLLICLCRKKTAATRRLSTSYWKSQELRQSWIMGRSAEISGVNMCGVAAETQPVYINIPFRAGTALQQRSPDGQVQPMTHNEPARPNIPGGKPEVGQNPQEKGKKEEDADAKAIKTVYSTLTPTSAVAQQKGGKYGSGAVLYSEIPY</sequence>
<dbReference type="Gene3D" id="2.60.40.10">
    <property type="entry name" value="Immunoglobulins"/>
    <property type="match status" value="1"/>
</dbReference>
<dbReference type="InterPro" id="IPR007110">
    <property type="entry name" value="Ig-like_dom"/>
</dbReference>
<dbReference type="EMBL" id="QXTE01000514">
    <property type="protein sequence ID" value="TFJ97274.1"/>
    <property type="molecule type" value="Genomic_DNA"/>
</dbReference>
<dbReference type="InterPro" id="IPR013783">
    <property type="entry name" value="Ig-like_fold"/>
</dbReference>
<dbReference type="Pfam" id="PF13927">
    <property type="entry name" value="Ig_3"/>
    <property type="match status" value="1"/>
</dbReference>